<name>A6ISG1_RAT</name>
<accession>A6ISG1</accession>
<sequence length="65" mass="6806">MTRAGDPCEEVAQASSNLLLCSTPEVRSPLLLQHSLGSTVLCLNGNQGLPFAASAEPRALNETPQ</sequence>
<dbReference type="AlphaFoldDB" id="A6ISG1"/>
<dbReference type="Proteomes" id="UP000234681">
    <property type="component" value="Chromosome 5"/>
</dbReference>
<protein>
    <submittedName>
        <fullName evidence="1">RCG31234</fullName>
    </submittedName>
</protein>
<organism evidence="1 2">
    <name type="scientific">Rattus norvegicus</name>
    <name type="common">Rat</name>
    <dbReference type="NCBI Taxonomy" id="10116"/>
    <lineage>
        <taxon>Eukaryota</taxon>
        <taxon>Metazoa</taxon>
        <taxon>Chordata</taxon>
        <taxon>Craniata</taxon>
        <taxon>Vertebrata</taxon>
        <taxon>Euteleostomi</taxon>
        <taxon>Mammalia</taxon>
        <taxon>Eutheria</taxon>
        <taxon>Euarchontoglires</taxon>
        <taxon>Glires</taxon>
        <taxon>Rodentia</taxon>
        <taxon>Myomorpha</taxon>
        <taxon>Muroidea</taxon>
        <taxon>Muridae</taxon>
        <taxon>Murinae</taxon>
        <taxon>Rattus</taxon>
    </lineage>
</organism>
<proteinExistence type="predicted"/>
<evidence type="ECO:0000313" key="1">
    <source>
        <dbReference type="EMBL" id="EDL80512.1"/>
    </source>
</evidence>
<dbReference type="EMBL" id="CH473968">
    <property type="protein sequence ID" value="EDL80512.1"/>
    <property type="molecule type" value="Genomic_DNA"/>
</dbReference>
<reference evidence="2" key="1">
    <citation type="submission" date="2005-09" db="EMBL/GenBank/DDBJ databases">
        <authorList>
            <person name="Mural R.J."/>
            <person name="Li P.W."/>
            <person name="Adams M.D."/>
            <person name="Amanatides P.G."/>
            <person name="Baden-Tillson H."/>
            <person name="Barnstead M."/>
            <person name="Chin S.H."/>
            <person name="Dew I."/>
            <person name="Evans C.A."/>
            <person name="Ferriera S."/>
            <person name="Flanigan M."/>
            <person name="Fosler C."/>
            <person name="Glodek A."/>
            <person name="Gu Z."/>
            <person name="Holt R.A."/>
            <person name="Jennings D."/>
            <person name="Kraft C.L."/>
            <person name="Lu F."/>
            <person name="Nguyen T."/>
            <person name="Nusskern D.R."/>
            <person name="Pfannkoch C.M."/>
            <person name="Sitter C."/>
            <person name="Sutton G.G."/>
            <person name="Venter J.C."/>
            <person name="Wang Z."/>
            <person name="Woodage T."/>
            <person name="Zheng X.H."/>
            <person name="Zhong F."/>
        </authorList>
    </citation>
    <scope>NUCLEOTIDE SEQUENCE [LARGE SCALE GENOMIC DNA]</scope>
    <source>
        <strain>BN</strain>
        <strain evidence="2">Sprague-Dawley</strain>
    </source>
</reference>
<gene>
    <name evidence="1" type="ORF">rCG_31234</name>
</gene>
<evidence type="ECO:0000313" key="2">
    <source>
        <dbReference type="Proteomes" id="UP000234681"/>
    </source>
</evidence>